<keyword evidence="1" id="KW-0732">Signal</keyword>
<feature type="signal peptide" evidence="1">
    <location>
        <begin position="1"/>
        <end position="24"/>
    </location>
</feature>
<dbReference type="RefSeq" id="WP_060384803.1">
    <property type="nucleotide sequence ID" value="NZ_CP014141.1"/>
</dbReference>
<evidence type="ECO:0000256" key="1">
    <source>
        <dbReference type="SAM" id="SignalP"/>
    </source>
</evidence>
<organism evidence="2 3">
    <name type="scientific">Thermus parvatiensis</name>
    <dbReference type="NCBI Taxonomy" id="456163"/>
    <lineage>
        <taxon>Bacteria</taxon>
        <taxon>Thermotogati</taxon>
        <taxon>Deinococcota</taxon>
        <taxon>Deinococci</taxon>
        <taxon>Thermales</taxon>
        <taxon>Thermaceae</taxon>
        <taxon>Thermus</taxon>
    </lineage>
</organism>
<sequence length="265" mass="27821">MWRILALLSLFLAACNLSLGPPLAGDLPVGESLVATLPPAQEASGGSLRPGVAVFRLLPAQDGAVEVAAVSAGLELSARLRLVLLDERGVVQAVSVARNWFGAYPEVAPLGLRPQGITTDPGVRLNFRGQAGQAYYLRVENYALAEDRVNLSATGFVPNPSGKGEALTSGSVQGAIEFVGEFDRYDVSGAGGYLRLAYAGPLDLVALLYNGPDDLYPRALDPVRNCAPLSPATLLVVRDRGLARAGFDEEGSGRYTLELSSTPCP</sequence>
<dbReference type="EMBL" id="CP014141">
    <property type="protein sequence ID" value="AMA76212.1"/>
    <property type="molecule type" value="Genomic_DNA"/>
</dbReference>
<evidence type="ECO:0000313" key="3">
    <source>
        <dbReference type="Proteomes" id="UP000061630"/>
    </source>
</evidence>
<feature type="chain" id="PRO_5007065521" description="Lipoprotein" evidence="1">
    <location>
        <begin position="25"/>
        <end position="265"/>
    </location>
</feature>
<dbReference type="KEGG" id="tpar:AV541_10160"/>
<reference evidence="2 3" key="1">
    <citation type="submission" date="2016-01" db="EMBL/GenBank/DDBJ databases">
        <title>Genome sequence of Thermus parvatiensis, a thermophile isolated from a hot water spring.</title>
        <authorList>
            <person name="Tripathi C."/>
            <person name="Lal R."/>
        </authorList>
    </citation>
    <scope>NUCLEOTIDE SEQUENCE [LARGE SCALE GENOMIC DNA]</scope>
    <source>
        <strain evidence="2 3">RL</strain>
    </source>
</reference>
<dbReference type="Proteomes" id="UP000061630">
    <property type="component" value="Chromosome"/>
</dbReference>
<protein>
    <recommendedName>
        <fullName evidence="4">Lipoprotein</fullName>
    </recommendedName>
</protein>
<evidence type="ECO:0000313" key="2">
    <source>
        <dbReference type="EMBL" id="AMA76212.1"/>
    </source>
</evidence>
<evidence type="ECO:0008006" key="4">
    <source>
        <dbReference type="Google" id="ProtNLM"/>
    </source>
</evidence>
<accession>A0A0X8D8U8</accession>
<proteinExistence type="predicted"/>
<dbReference type="PROSITE" id="PS51257">
    <property type="entry name" value="PROKAR_LIPOPROTEIN"/>
    <property type="match status" value="1"/>
</dbReference>
<name>A0A0X8D8U8_9DEIN</name>
<gene>
    <name evidence="2" type="ORF">AV541_10160</name>
</gene>
<dbReference type="AlphaFoldDB" id="A0A0X8D8U8"/>